<reference evidence="1 2" key="1">
    <citation type="submission" date="2016-05" db="EMBL/GenBank/DDBJ databases">
        <title>Draft Genome Sequence of Algibacter sp. Strain SK-16 Isolated from the Surface Water of Aburatsubo Inlet.</title>
        <authorList>
            <person name="Wong S.-K."/>
            <person name="Yoshizawa S."/>
            <person name="Nakajima Y."/>
            <person name="Ogura Y."/>
            <person name="Tetsuya H."/>
            <person name="Hamasaki K."/>
        </authorList>
    </citation>
    <scope>NUCLEOTIDE SEQUENCE [LARGE SCALE GENOMIC DNA]</scope>
    <source>
        <strain evidence="1 2">SK-16</strain>
    </source>
</reference>
<protein>
    <recommendedName>
        <fullName evidence="3">TonB-dependent receptor</fullName>
    </recommendedName>
</protein>
<name>A0A1E5TCI5_9FLAO</name>
<dbReference type="STRING" id="1849968.A8C32_14315"/>
<dbReference type="Pfam" id="PF13715">
    <property type="entry name" value="CarbopepD_reg_2"/>
    <property type="match status" value="1"/>
</dbReference>
<evidence type="ECO:0000313" key="2">
    <source>
        <dbReference type="Proteomes" id="UP000095713"/>
    </source>
</evidence>
<evidence type="ECO:0000313" key="1">
    <source>
        <dbReference type="EMBL" id="OEK09059.1"/>
    </source>
</evidence>
<accession>A0A1E5TCI5</accession>
<keyword evidence="2" id="KW-1185">Reference proteome</keyword>
<proteinExistence type="predicted"/>
<sequence>MERILIFLILVFLSSSINSQTINRVEVNGVILADNNDVEAVTIFNSSSNKGTITNSKGLFKIAVSLNDIIEVSALQFQTVSIIIDADVLKSKELKIHLVEQINKLDAVTLSSGLTGNMGADIQNVKTVKPITINMGNMSADFEYYNDKAFDSKVTKDHLKSIKNPDDRDYLPDLVKIVKLFVKKKKNRPSKKDKLADKLEKQALILDVYTDKYISENFNIPLVDVVDFVRFIEKKGVKSEFLMPENEIQLVEFLIKQSQSFLKLQNAKN</sequence>
<gene>
    <name evidence="1" type="ORF">A8C32_14315</name>
</gene>
<organism evidence="1 2">
    <name type="scientific">Flavivirga aquatica</name>
    <dbReference type="NCBI Taxonomy" id="1849968"/>
    <lineage>
        <taxon>Bacteria</taxon>
        <taxon>Pseudomonadati</taxon>
        <taxon>Bacteroidota</taxon>
        <taxon>Flavobacteriia</taxon>
        <taxon>Flavobacteriales</taxon>
        <taxon>Flavobacteriaceae</taxon>
        <taxon>Flavivirga</taxon>
    </lineage>
</organism>
<dbReference type="SUPFAM" id="SSF49464">
    <property type="entry name" value="Carboxypeptidase regulatory domain-like"/>
    <property type="match status" value="1"/>
</dbReference>
<comment type="caution">
    <text evidence="1">The sequence shown here is derived from an EMBL/GenBank/DDBJ whole genome shotgun (WGS) entry which is preliminary data.</text>
</comment>
<dbReference type="InterPro" id="IPR008969">
    <property type="entry name" value="CarboxyPept-like_regulatory"/>
</dbReference>
<dbReference type="Proteomes" id="UP000095713">
    <property type="component" value="Unassembled WGS sequence"/>
</dbReference>
<dbReference type="EMBL" id="MDJD01000014">
    <property type="protein sequence ID" value="OEK09059.1"/>
    <property type="molecule type" value="Genomic_DNA"/>
</dbReference>
<evidence type="ECO:0008006" key="3">
    <source>
        <dbReference type="Google" id="ProtNLM"/>
    </source>
</evidence>
<dbReference type="AlphaFoldDB" id="A0A1E5TCI5"/>